<dbReference type="AlphaFoldDB" id="A0A1E3PYG0"/>
<dbReference type="OrthoDB" id="10041966at2759"/>
<dbReference type="InterPro" id="IPR027417">
    <property type="entry name" value="P-loop_NTPase"/>
</dbReference>
<gene>
    <name evidence="1" type="ORF">LIPSTDRAFT_5895</name>
</gene>
<dbReference type="SUPFAM" id="SSF52540">
    <property type="entry name" value="P-loop containing nucleoside triphosphate hydrolases"/>
    <property type="match status" value="1"/>
</dbReference>
<dbReference type="PRINTS" id="PR00988">
    <property type="entry name" value="URIDINKINASE"/>
</dbReference>
<dbReference type="Proteomes" id="UP000094385">
    <property type="component" value="Unassembled WGS sequence"/>
</dbReference>
<dbReference type="PANTHER" id="PTHR10285">
    <property type="entry name" value="URIDINE KINASE"/>
    <property type="match status" value="1"/>
</dbReference>
<evidence type="ECO:0000313" key="1">
    <source>
        <dbReference type="EMBL" id="ODQ70436.1"/>
    </source>
</evidence>
<protein>
    <recommendedName>
        <fullName evidence="3">Phosphoribulokinase/uridine kinase domain-containing protein</fullName>
    </recommendedName>
</protein>
<evidence type="ECO:0008006" key="3">
    <source>
        <dbReference type="Google" id="ProtNLM"/>
    </source>
</evidence>
<name>A0A1E3PYG0_LIPST</name>
<dbReference type="GO" id="GO:0050262">
    <property type="term" value="F:ribosylnicotinamide kinase activity"/>
    <property type="evidence" value="ECO:0007669"/>
    <property type="project" value="EnsemblFungi"/>
</dbReference>
<dbReference type="EMBL" id="KV454300">
    <property type="protein sequence ID" value="ODQ70436.1"/>
    <property type="molecule type" value="Genomic_DNA"/>
</dbReference>
<proteinExistence type="predicted"/>
<evidence type="ECO:0000313" key="2">
    <source>
        <dbReference type="Proteomes" id="UP000094385"/>
    </source>
</evidence>
<sequence length="242" mass="27595">MTESKIFLIGVSGPSSSGKSTLARLLRYVLLKSFILHEDDFYKPETEIPVVNGIEDWDCPEAIDFMALRAAIDYIKKNRKLPDNVHYKEDQNNLGTPPVLSEEADEIKKQVLGENSVAENTEFCIVDGFLLFNDDVITKQLDIKFLLRAPYESLKKRREARSGYATIEGFWVDPPGYFENIVWPGYVKAHKHLFEGEDLEGPLAPYAIQQDIRTASAIDSHMKDMLKWALEVVAEKVRELSR</sequence>
<dbReference type="GO" id="GO:0046495">
    <property type="term" value="P:nicotinamide riboside metabolic process"/>
    <property type="evidence" value="ECO:0007669"/>
    <property type="project" value="EnsemblFungi"/>
</dbReference>
<dbReference type="CDD" id="cd02024">
    <property type="entry name" value="NRK1"/>
    <property type="match status" value="1"/>
</dbReference>
<accession>A0A1E3PYG0</accession>
<organism evidence="1 2">
    <name type="scientific">Lipomyces starkeyi NRRL Y-11557</name>
    <dbReference type="NCBI Taxonomy" id="675824"/>
    <lineage>
        <taxon>Eukaryota</taxon>
        <taxon>Fungi</taxon>
        <taxon>Dikarya</taxon>
        <taxon>Ascomycota</taxon>
        <taxon>Saccharomycotina</taxon>
        <taxon>Lipomycetes</taxon>
        <taxon>Lipomycetales</taxon>
        <taxon>Lipomycetaceae</taxon>
        <taxon>Lipomyces</taxon>
    </lineage>
</organism>
<dbReference type="STRING" id="675824.A0A1E3PYG0"/>
<dbReference type="Gene3D" id="3.40.50.300">
    <property type="entry name" value="P-loop containing nucleotide triphosphate hydrolases"/>
    <property type="match status" value="1"/>
</dbReference>
<reference evidence="1 2" key="1">
    <citation type="journal article" date="2016" name="Proc. Natl. Acad. Sci. U.S.A.">
        <title>Comparative genomics of biotechnologically important yeasts.</title>
        <authorList>
            <person name="Riley R."/>
            <person name="Haridas S."/>
            <person name="Wolfe K.H."/>
            <person name="Lopes M.R."/>
            <person name="Hittinger C.T."/>
            <person name="Goeker M."/>
            <person name="Salamov A.A."/>
            <person name="Wisecaver J.H."/>
            <person name="Long T.M."/>
            <person name="Calvey C.H."/>
            <person name="Aerts A.L."/>
            <person name="Barry K.W."/>
            <person name="Choi C."/>
            <person name="Clum A."/>
            <person name="Coughlan A.Y."/>
            <person name="Deshpande S."/>
            <person name="Douglass A.P."/>
            <person name="Hanson S.J."/>
            <person name="Klenk H.-P."/>
            <person name="LaButti K.M."/>
            <person name="Lapidus A."/>
            <person name="Lindquist E.A."/>
            <person name="Lipzen A.M."/>
            <person name="Meier-Kolthoff J.P."/>
            <person name="Ohm R.A."/>
            <person name="Otillar R.P."/>
            <person name="Pangilinan J.L."/>
            <person name="Peng Y."/>
            <person name="Rokas A."/>
            <person name="Rosa C.A."/>
            <person name="Scheuner C."/>
            <person name="Sibirny A.A."/>
            <person name="Slot J.C."/>
            <person name="Stielow J.B."/>
            <person name="Sun H."/>
            <person name="Kurtzman C.P."/>
            <person name="Blackwell M."/>
            <person name="Grigoriev I.V."/>
            <person name="Jeffries T.W."/>
        </authorList>
    </citation>
    <scope>NUCLEOTIDE SEQUENCE [LARGE SCALE GENOMIC DNA]</scope>
    <source>
        <strain evidence="1 2">NRRL Y-11557</strain>
    </source>
</reference>
<keyword evidence="2" id="KW-1185">Reference proteome</keyword>
<dbReference type="GO" id="GO:0034355">
    <property type="term" value="P:NAD+ biosynthetic process via the salvage pathway"/>
    <property type="evidence" value="ECO:0007669"/>
    <property type="project" value="EnsemblFungi"/>
</dbReference>